<dbReference type="AlphaFoldDB" id="A0A1I1GYR5"/>
<organism evidence="1 2">
    <name type="scientific">Ruminococcus albus</name>
    <dbReference type="NCBI Taxonomy" id="1264"/>
    <lineage>
        <taxon>Bacteria</taxon>
        <taxon>Bacillati</taxon>
        <taxon>Bacillota</taxon>
        <taxon>Clostridia</taxon>
        <taxon>Eubacteriales</taxon>
        <taxon>Oscillospiraceae</taxon>
        <taxon>Ruminococcus</taxon>
    </lineage>
</organism>
<protein>
    <submittedName>
        <fullName evidence="1">Uncharacterized protein</fullName>
    </submittedName>
</protein>
<sequence length="202" mass="23368">MDSIELIEILLAKPYLYTCGESLIALRTFLNGYAFCRIENQLTGGAKPAYSLLPADWGLFTEYVRCSLTYDEPNADWFDILMTYFGDKEGYRMFVNYFDSFRRLEISSYKRATLTEEQQQFYSQNSGKSLVPLAYYVADINRGACYLAACEFDNEVHRTARVYKTEEEALLDAEKLFGVELNWFGVTGVEELNFRKPVRLLV</sequence>
<dbReference type="RefSeq" id="WP_074960705.1">
    <property type="nucleotide sequence ID" value="NZ_FOKQ01000008.1"/>
</dbReference>
<evidence type="ECO:0000313" key="2">
    <source>
        <dbReference type="Proteomes" id="UP000182192"/>
    </source>
</evidence>
<gene>
    <name evidence="1" type="ORF">SAMN02910406_01270</name>
</gene>
<evidence type="ECO:0000313" key="1">
    <source>
        <dbReference type="EMBL" id="SFC16957.1"/>
    </source>
</evidence>
<accession>A0A1I1GYR5</accession>
<dbReference type="Proteomes" id="UP000182192">
    <property type="component" value="Unassembled WGS sequence"/>
</dbReference>
<proteinExistence type="predicted"/>
<name>A0A1I1GYR5_RUMAL</name>
<dbReference type="EMBL" id="FOKQ01000008">
    <property type="protein sequence ID" value="SFC16957.1"/>
    <property type="molecule type" value="Genomic_DNA"/>
</dbReference>
<dbReference type="OrthoDB" id="1819345at2"/>
<reference evidence="1 2" key="1">
    <citation type="submission" date="2016-10" db="EMBL/GenBank/DDBJ databases">
        <authorList>
            <person name="de Groot N.N."/>
        </authorList>
    </citation>
    <scope>NUCLEOTIDE SEQUENCE [LARGE SCALE GENOMIC DNA]</scope>
    <source>
        <strain evidence="1 2">AR67</strain>
    </source>
</reference>